<gene>
    <name evidence="1" type="ORF">Krac_11041</name>
</gene>
<comment type="caution">
    <text evidence="1">The sequence shown here is derived from an EMBL/GenBank/DDBJ whole genome shotgun (WGS) entry which is preliminary data.</text>
</comment>
<accession>D6TJ75</accession>
<reference evidence="1 2" key="1">
    <citation type="journal article" date="2011" name="Stand. Genomic Sci.">
        <title>Non-contiguous finished genome sequence and contextual data of the filamentous soil bacterium Ktedonobacter racemifer type strain (SOSP1-21).</title>
        <authorList>
            <person name="Chang Y.J."/>
            <person name="Land M."/>
            <person name="Hauser L."/>
            <person name="Chertkov O."/>
            <person name="Del Rio T.G."/>
            <person name="Nolan M."/>
            <person name="Copeland A."/>
            <person name="Tice H."/>
            <person name="Cheng J.F."/>
            <person name="Lucas S."/>
            <person name="Han C."/>
            <person name="Goodwin L."/>
            <person name="Pitluck S."/>
            <person name="Ivanova N."/>
            <person name="Ovchinikova G."/>
            <person name="Pati A."/>
            <person name="Chen A."/>
            <person name="Palaniappan K."/>
            <person name="Mavromatis K."/>
            <person name="Liolios K."/>
            <person name="Brettin T."/>
            <person name="Fiebig A."/>
            <person name="Rohde M."/>
            <person name="Abt B."/>
            <person name="Goker M."/>
            <person name="Detter J.C."/>
            <person name="Woyke T."/>
            <person name="Bristow J."/>
            <person name="Eisen J.A."/>
            <person name="Markowitz V."/>
            <person name="Hugenholtz P."/>
            <person name="Kyrpides N.C."/>
            <person name="Klenk H.P."/>
            <person name="Lapidus A."/>
        </authorList>
    </citation>
    <scope>NUCLEOTIDE SEQUENCE [LARGE SCALE GENOMIC DNA]</scope>
    <source>
        <strain evidence="2">DSM 44963</strain>
    </source>
</reference>
<evidence type="ECO:0000313" key="1">
    <source>
        <dbReference type="EMBL" id="EFH89482.1"/>
    </source>
</evidence>
<dbReference type="InterPro" id="IPR027635">
    <property type="entry name" value="Lantibiotic2_lead_pep_dom"/>
</dbReference>
<evidence type="ECO:0000313" key="2">
    <source>
        <dbReference type="Proteomes" id="UP000004508"/>
    </source>
</evidence>
<sequence>MQYDMTRAWKDEEYRESLDESIESPVAELSEAELEQITGTGGYGGGGAGGIGVGGGVEKYGTSAFGVVGNSYFCGNYSYRPRTNVNLGDQRRNEGQSSLLGKIEGGDEESLVTALGTNTRTTRNDRFDFGCSISSGFGGNCIFGGN</sequence>
<organism evidence="1 2">
    <name type="scientific">Ktedonobacter racemifer DSM 44963</name>
    <dbReference type="NCBI Taxonomy" id="485913"/>
    <lineage>
        <taxon>Bacteria</taxon>
        <taxon>Bacillati</taxon>
        <taxon>Chloroflexota</taxon>
        <taxon>Ktedonobacteria</taxon>
        <taxon>Ktedonobacterales</taxon>
        <taxon>Ktedonobacteraceae</taxon>
        <taxon>Ktedonobacter</taxon>
    </lineage>
</organism>
<dbReference type="InParanoid" id="D6TJ75"/>
<name>D6TJ75_KTERA</name>
<dbReference type="NCBIfam" id="TIGR03898">
    <property type="entry name" value="lanti_MRSA_kill"/>
    <property type="match status" value="1"/>
</dbReference>
<dbReference type="EMBL" id="ADVG01000001">
    <property type="protein sequence ID" value="EFH89482.1"/>
    <property type="molecule type" value="Genomic_DNA"/>
</dbReference>
<dbReference type="AlphaFoldDB" id="D6TJ75"/>
<protein>
    <submittedName>
        <fullName evidence="1">Uncharacterized protein</fullName>
    </submittedName>
</protein>
<dbReference type="Proteomes" id="UP000004508">
    <property type="component" value="Unassembled WGS sequence"/>
</dbReference>
<keyword evidence="2" id="KW-1185">Reference proteome</keyword>
<dbReference type="GO" id="GO:0042742">
    <property type="term" value="P:defense response to bacterium"/>
    <property type="evidence" value="ECO:0007669"/>
    <property type="project" value="InterPro"/>
</dbReference>
<proteinExistence type="predicted"/>